<dbReference type="NCBIfam" id="TIGR00254">
    <property type="entry name" value="GGDEF"/>
    <property type="match status" value="1"/>
</dbReference>
<keyword evidence="3" id="KW-1133">Transmembrane helix</keyword>
<organism evidence="5 6">
    <name type="scientific">Pelomonas parva</name>
    <dbReference type="NCBI Taxonomy" id="3299032"/>
    <lineage>
        <taxon>Bacteria</taxon>
        <taxon>Pseudomonadati</taxon>
        <taxon>Pseudomonadota</taxon>
        <taxon>Betaproteobacteria</taxon>
        <taxon>Burkholderiales</taxon>
        <taxon>Sphaerotilaceae</taxon>
        <taxon>Roseateles</taxon>
    </lineage>
</organism>
<keyword evidence="3" id="KW-0472">Membrane</keyword>
<feature type="transmembrane region" description="Helical" evidence="3">
    <location>
        <begin position="159"/>
        <end position="181"/>
    </location>
</feature>
<dbReference type="RefSeq" id="WP_394484410.1">
    <property type="nucleotide sequence ID" value="NZ_JBIGHV010000013.1"/>
</dbReference>
<dbReference type="PANTHER" id="PTHR45138">
    <property type="entry name" value="REGULATORY COMPONENTS OF SENSORY TRANSDUCTION SYSTEM"/>
    <property type="match status" value="1"/>
</dbReference>
<name>A0ABW7FBV2_9BURK</name>
<dbReference type="SMART" id="SM00267">
    <property type="entry name" value="GGDEF"/>
    <property type="match status" value="1"/>
</dbReference>
<accession>A0ABW7FBV2</accession>
<protein>
    <recommendedName>
        <fullName evidence="1">diguanylate cyclase</fullName>
        <ecNumber evidence="1">2.7.7.65</ecNumber>
    </recommendedName>
</protein>
<dbReference type="InterPro" id="IPR043128">
    <property type="entry name" value="Rev_trsase/Diguanyl_cyclase"/>
</dbReference>
<evidence type="ECO:0000313" key="5">
    <source>
        <dbReference type="EMBL" id="MFG6433569.1"/>
    </source>
</evidence>
<gene>
    <name evidence="5" type="ORF">ACG00Y_26925</name>
</gene>
<dbReference type="Proteomes" id="UP001606210">
    <property type="component" value="Unassembled WGS sequence"/>
</dbReference>
<dbReference type="EC" id="2.7.7.65" evidence="1"/>
<dbReference type="SUPFAM" id="SSF55073">
    <property type="entry name" value="Nucleotide cyclase"/>
    <property type="match status" value="1"/>
</dbReference>
<dbReference type="InterPro" id="IPR050469">
    <property type="entry name" value="Diguanylate_Cyclase"/>
</dbReference>
<dbReference type="Pfam" id="PF00990">
    <property type="entry name" value="GGDEF"/>
    <property type="match status" value="1"/>
</dbReference>
<keyword evidence="6" id="KW-1185">Reference proteome</keyword>
<dbReference type="EMBL" id="JBIGHV010000013">
    <property type="protein sequence ID" value="MFG6433569.1"/>
    <property type="molecule type" value="Genomic_DNA"/>
</dbReference>
<sequence length="432" mass="46858">MRAPSYQPLARRLIKAIVLWGALATFIWTAAMGVWARRESEHRLQSALLRYTESVAMNVAEALWQVSPDLVQGHLDTALGIPGVGYIAVRDKGGNRPFAAAGIASLADGTEPLRFPIRLGAAPPAHQRQVDVRTVGAVLGNLEVFPDPSALRREAASQVLRALVPGLVLTGVLLLIALGLVHRRVHQPLSGLSDFLGRLRTDAHGEPPVWTPPRGRVPDELDRVADSLAGLQQRVADHVQQLDARVAERTGELQQALEQLRHLSSTDPLTGCRNRMAFNEAMAAAIAQAARYDRPLTVVMCDVDLFKSINDSWGHLVGDRVLAAVGATLRQALRAGPDWVARYGGEEFVLVLPETPLMSAIEATERVRHALAEEVRVPLESGEALGATASFGVAQWHHGESVERLLERADAQLYAAKRAGRNCVMPPLEVLA</sequence>
<reference evidence="5 6" key="1">
    <citation type="submission" date="2024-08" db="EMBL/GenBank/DDBJ databases">
        <authorList>
            <person name="Lu H."/>
        </authorList>
    </citation>
    <scope>NUCLEOTIDE SEQUENCE [LARGE SCALE GENOMIC DNA]</scope>
    <source>
        <strain evidence="5 6">LYH14W</strain>
    </source>
</reference>
<comment type="catalytic activity">
    <reaction evidence="2">
        <text>2 GTP = 3',3'-c-di-GMP + 2 diphosphate</text>
        <dbReference type="Rhea" id="RHEA:24898"/>
        <dbReference type="ChEBI" id="CHEBI:33019"/>
        <dbReference type="ChEBI" id="CHEBI:37565"/>
        <dbReference type="ChEBI" id="CHEBI:58805"/>
        <dbReference type="EC" id="2.7.7.65"/>
    </reaction>
</comment>
<dbReference type="CDD" id="cd01949">
    <property type="entry name" value="GGDEF"/>
    <property type="match status" value="1"/>
</dbReference>
<dbReference type="InterPro" id="IPR029787">
    <property type="entry name" value="Nucleotide_cyclase"/>
</dbReference>
<evidence type="ECO:0000259" key="4">
    <source>
        <dbReference type="PROSITE" id="PS50887"/>
    </source>
</evidence>
<feature type="transmembrane region" description="Helical" evidence="3">
    <location>
        <begin position="12"/>
        <end position="36"/>
    </location>
</feature>
<evidence type="ECO:0000256" key="1">
    <source>
        <dbReference type="ARBA" id="ARBA00012528"/>
    </source>
</evidence>
<proteinExistence type="predicted"/>
<evidence type="ECO:0000256" key="2">
    <source>
        <dbReference type="ARBA" id="ARBA00034247"/>
    </source>
</evidence>
<keyword evidence="3" id="KW-0812">Transmembrane</keyword>
<evidence type="ECO:0000313" key="6">
    <source>
        <dbReference type="Proteomes" id="UP001606210"/>
    </source>
</evidence>
<dbReference type="Gene3D" id="3.30.70.270">
    <property type="match status" value="1"/>
</dbReference>
<dbReference type="PROSITE" id="PS50887">
    <property type="entry name" value="GGDEF"/>
    <property type="match status" value="1"/>
</dbReference>
<dbReference type="InterPro" id="IPR000160">
    <property type="entry name" value="GGDEF_dom"/>
</dbReference>
<dbReference type="PANTHER" id="PTHR45138:SF9">
    <property type="entry name" value="DIGUANYLATE CYCLASE DGCM-RELATED"/>
    <property type="match status" value="1"/>
</dbReference>
<comment type="caution">
    <text evidence="5">The sequence shown here is derived from an EMBL/GenBank/DDBJ whole genome shotgun (WGS) entry which is preliminary data.</text>
</comment>
<feature type="domain" description="GGDEF" evidence="4">
    <location>
        <begin position="294"/>
        <end position="429"/>
    </location>
</feature>
<evidence type="ECO:0000256" key="3">
    <source>
        <dbReference type="SAM" id="Phobius"/>
    </source>
</evidence>